<keyword evidence="3" id="KW-1185">Reference proteome</keyword>
<gene>
    <name evidence="2" type="ORF">ElyMa_004584800</name>
</gene>
<feature type="compositionally biased region" description="Low complexity" evidence="1">
    <location>
        <begin position="179"/>
        <end position="198"/>
    </location>
</feature>
<feature type="region of interest" description="Disordered" evidence="1">
    <location>
        <begin position="1"/>
        <end position="225"/>
    </location>
</feature>
<feature type="compositionally biased region" description="Basic and acidic residues" evidence="1">
    <location>
        <begin position="63"/>
        <end position="72"/>
    </location>
</feature>
<evidence type="ECO:0000313" key="2">
    <source>
        <dbReference type="EMBL" id="GFS01554.1"/>
    </source>
</evidence>
<protein>
    <submittedName>
        <fullName evidence="2">Uncharacterized protein</fullName>
    </submittedName>
</protein>
<organism evidence="2 3">
    <name type="scientific">Elysia marginata</name>
    <dbReference type="NCBI Taxonomy" id="1093978"/>
    <lineage>
        <taxon>Eukaryota</taxon>
        <taxon>Metazoa</taxon>
        <taxon>Spiralia</taxon>
        <taxon>Lophotrochozoa</taxon>
        <taxon>Mollusca</taxon>
        <taxon>Gastropoda</taxon>
        <taxon>Heterobranchia</taxon>
        <taxon>Euthyneura</taxon>
        <taxon>Panpulmonata</taxon>
        <taxon>Sacoglossa</taxon>
        <taxon>Placobranchoidea</taxon>
        <taxon>Plakobranchidae</taxon>
        <taxon>Elysia</taxon>
    </lineage>
</organism>
<feature type="compositionally biased region" description="Low complexity" evidence="1">
    <location>
        <begin position="15"/>
        <end position="26"/>
    </location>
</feature>
<reference evidence="2 3" key="1">
    <citation type="journal article" date="2021" name="Elife">
        <title>Chloroplast acquisition without the gene transfer in kleptoplastic sea slugs, Plakobranchus ocellatus.</title>
        <authorList>
            <person name="Maeda T."/>
            <person name="Takahashi S."/>
            <person name="Yoshida T."/>
            <person name="Shimamura S."/>
            <person name="Takaki Y."/>
            <person name="Nagai Y."/>
            <person name="Toyoda A."/>
            <person name="Suzuki Y."/>
            <person name="Arimoto A."/>
            <person name="Ishii H."/>
            <person name="Satoh N."/>
            <person name="Nishiyama T."/>
            <person name="Hasebe M."/>
            <person name="Maruyama T."/>
            <person name="Minagawa J."/>
            <person name="Obokata J."/>
            <person name="Shigenobu S."/>
        </authorList>
    </citation>
    <scope>NUCLEOTIDE SEQUENCE [LARGE SCALE GENOMIC DNA]</scope>
</reference>
<proteinExistence type="predicted"/>
<feature type="compositionally biased region" description="Low complexity" evidence="1">
    <location>
        <begin position="74"/>
        <end position="83"/>
    </location>
</feature>
<name>A0AAV4HX73_9GAST</name>
<feature type="compositionally biased region" description="Basic and acidic residues" evidence="1">
    <location>
        <begin position="156"/>
        <end position="166"/>
    </location>
</feature>
<dbReference type="EMBL" id="BMAT01009210">
    <property type="protein sequence ID" value="GFS01554.1"/>
    <property type="molecule type" value="Genomic_DNA"/>
</dbReference>
<accession>A0AAV4HX73</accession>
<dbReference type="AlphaFoldDB" id="A0AAV4HX73"/>
<comment type="caution">
    <text evidence="2">The sequence shown here is derived from an EMBL/GenBank/DDBJ whole genome shotgun (WGS) entry which is preliminary data.</text>
</comment>
<evidence type="ECO:0000256" key="1">
    <source>
        <dbReference type="SAM" id="MobiDB-lite"/>
    </source>
</evidence>
<evidence type="ECO:0000313" key="3">
    <source>
        <dbReference type="Proteomes" id="UP000762676"/>
    </source>
</evidence>
<sequence length="225" mass="23647">MRSFFSKIVAHNRSRSPSPVSRNRSSQRGSIMSEAEDTGSALAAAAFRTFGSDGRPRRGSTRRSSELERPDSGKPPSSGGNPPTHVYQAGGSDFLQVESGPQPIVSVVGSEESTRPREVYVPIPVKSGRQSPGVAEEADSGKPSSPEDILSTSSGEDSKRYGREDSLGFATASVDAAGKSRSNTSKSSNSNASLPSVKELVPPSEFKETVNGGKHVLNSSGELHV</sequence>
<dbReference type="Proteomes" id="UP000762676">
    <property type="component" value="Unassembled WGS sequence"/>
</dbReference>